<proteinExistence type="predicted"/>
<dbReference type="InterPro" id="IPR051201">
    <property type="entry name" value="Chloro_Bact_Ser_Proteases"/>
</dbReference>
<evidence type="ECO:0000313" key="7">
    <source>
        <dbReference type="Proteomes" id="UP000536685"/>
    </source>
</evidence>
<evidence type="ECO:0000256" key="1">
    <source>
        <dbReference type="ARBA" id="ARBA00022670"/>
    </source>
</evidence>
<dbReference type="SUPFAM" id="SSF50156">
    <property type="entry name" value="PDZ domain-like"/>
    <property type="match status" value="1"/>
</dbReference>
<feature type="compositionally biased region" description="Gly residues" evidence="3">
    <location>
        <begin position="96"/>
        <end position="116"/>
    </location>
</feature>
<dbReference type="PANTHER" id="PTHR43343:SF3">
    <property type="entry name" value="PROTEASE DO-LIKE 8, CHLOROPLASTIC"/>
    <property type="match status" value="1"/>
</dbReference>
<feature type="domain" description="PDZ" evidence="5">
    <location>
        <begin position="326"/>
        <end position="415"/>
    </location>
</feature>
<sequence>MDTTPNDGPLTPVYVVTSTEPVAGVQAARKKRRTMFFVIGGATALALCMGGGGIALGASITAANNADAIAASGTTDTVLPGAYQPTSPFGGDSNTYGGGQSYSGGTGTDSGTGSGTGSPSSSTATESTATAATVDQKLGVVTIVSDLYYSETSQSAGTGIVLTSDGQILTNNHVIEGSTSIEVTVESTGETYQATVVGTDAVDDVAVLQLVDASGLTTATIDEDALAVADAVTSVGNAEGTGDLVAAAGTVTALDQDITVGSESTGTSESLTGLIQIDADVVSGDSGGPLVDAEGEVTGIVTAASSGTADIVGYAIPIDTALSIATRILSGDESGNVSIGAPAFLGVQLATEQTAAGVILGGAIEGTPAASAGLVAGDVITAFDGVAVTTVDELSAAVALHEVGDSATVTYTSADGTSQTVTVTLMAGPAA</sequence>
<dbReference type="RefSeq" id="WP_246376097.1">
    <property type="nucleotide sequence ID" value="NZ_JACHMJ010000001.1"/>
</dbReference>
<dbReference type="GO" id="GO:0006508">
    <property type="term" value="P:proteolysis"/>
    <property type="evidence" value="ECO:0007669"/>
    <property type="project" value="UniProtKB-KW"/>
</dbReference>
<dbReference type="Pfam" id="PF13365">
    <property type="entry name" value="Trypsin_2"/>
    <property type="match status" value="1"/>
</dbReference>
<dbReference type="InterPro" id="IPR001478">
    <property type="entry name" value="PDZ"/>
</dbReference>
<keyword evidence="4" id="KW-0472">Membrane</keyword>
<dbReference type="Proteomes" id="UP000536685">
    <property type="component" value="Unassembled WGS sequence"/>
</dbReference>
<evidence type="ECO:0000256" key="2">
    <source>
        <dbReference type="ARBA" id="ARBA00022801"/>
    </source>
</evidence>
<dbReference type="InterPro" id="IPR001940">
    <property type="entry name" value="Peptidase_S1C"/>
</dbReference>
<dbReference type="PRINTS" id="PR00834">
    <property type="entry name" value="PROTEASES2C"/>
</dbReference>
<evidence type="ECO:0000256" key="3">
    <source>
        <dbReference type="SAM" id="MobiDB-lite"/>
    </source>
</evidence>
<dbReference type="GO" id="GO:0004252">
    <property type="term" value="F:serine-type endopeptidase activity"/>
    <property type="evidence" value="ECO:0007669"/>
    <property type="project" value="InterPro"/>
</dbReference>
<organism evidence="6 7">
    <name type="scientific">Conyzicola lurida</name>
    <dbReference type="NCBI Taxonomy" id="1172621"/>
    <lineage>
        <taxon>Bacteria</taxon>
        <taxon>Bacillati</taxon>
        <taxon>Actinomycetota</taxon>
        <taxon>Actinomycetes</taxon>
        <taxon>Micrococcales</taxon>
        <taxon>Microbacteriaceae</taxon>
        <taxon>Conyzicola</taxon>
    </lineage>
</organism>
<dbReference type="InterPro" id="IPR009003">
    <property type="entry name" value="Peptidase_S1_PA"/>
</dbReference>
<keyword evidence="4" id="KW-0812">Transmembrane</keyword>
<accession>A0A841ALC3</accession>
<keyword evidence="4" id="KW-1133">Transmembrane helix</keyword>
<dbReference type="SUPFAM" id="SSF50494">
    <property type="entry name" value="Trypsin-like serine proteases"/>
    <property type="match status" value="1"/>
</dbReference>
<comment type="caution">
    <text evidence="6">The sequence shown here is derived from an EMBL/GenBank/DDBJ whole genome shotgun (WGS) entry which is preliminary data.</text>
</comment>
<evidence type="ECO:0000256" key="4">
    <source>
        <dbReference type="SAM" id="Phobius"/>
    </source>
</evidence>
<feature type="region of interest" description="Disordered" evidence="3">
    <location>
        <begin position="81"/>
        <end position="129"/>
    </location>
</feature>
<evidence type="ECO:0000313" key="6">
    <source>
        <dbReference type="EMBL" id="MBB5842772.1"/>
    </source>
</evidence>
<dbReference type="EMBL" id="JACHMJ010000001">
    <property type="protein sequence ID" value="MBB5842772.1"/>
    <property type="molecule type" value="Genomic_DNA"/>
</dbReference>
<dbReference type="Pfam" id="PF13180">
    <property type="entry name" value="PDZ_2"/>
    <property type="match status" value="1"/>
</dbReference>
<protein>
    <submittedName>
        <fullName evidence="6">S1-C subfamily serine protease</fullName>
    </submittedName>
</protein>
<dbReference type="Gene3D" id="2.40.10.120">
    <property type="match status" value="1"/>
</dbReference>
<name>A0A841ALC3_9MICO</name>
<dbReference type="Gene3D" id="2.30.42.10">
    <property type="match status" value="1"/>
</dbReference>
<keyword evidence="2" id="KW-0378">Hydrolase</keyword>
<dbReference type="SMART" id="SM00228">
    <property type="entry name" value="PDZ"/>
    <property type="match status" value="1"/>
</dbReference>
<dbReference type="InterPro" id="IPR036034">
    <property type="entry name" value="PDZ_sf"/>
</dbReference>
<evidence type="ECO:0000259" key="5">
    <source>
        <dbReference type="PROSITE" id="PS50106"/>
    </source>
</evidence>
<feature type="transmembrane region" description="Helical" evidence="4">
    <location>
        <begin position="36"/>
        <end position="58"/>
    </location>
</feature>
<dbReference type="PANTHER" id="PTHR43343">
    <property type="entry name" value="PEPTIDASE S12"/>
    <property type="match status" value="1"/>
</dbReference>
<dbReference type="AlphaFoldDB" id="A0A841ALC3"/>
<feature type="compositionally biased region" description="Low complexity" evidence="3">
    <location>
        <begin position="117"/>
        <end position="129"/>
    </location>
</feature>
<gene>
    <name evidence="6" type="ORF">HD599_001095</name>
</gene>
<dbReference type="PROSITE" id="PS50106">
    <property type="entry name" value="PDZ"/>
    <property type="match status" value="1"/>
</dbReference>
<reference evidence="6 7" key="1">
    <citation type="submission" date="2020-08" db="EMBL/GenBank/DDBJ databases">
        <title>Sequencing the genomes of 1000 actinobacteria strains.</title>
        <authorList>
            <person name="Klenk H.-P."/>
        </authorList>
    </citation>
    <scope>NUCLEOTIDE SEQUENCE [LARGE SCALE GENOMIC DNA]</scope>
    <source>
        <strain evidence="6 7">DSM 105784</strain>
    </source>
</reference>
<keyword evidence="1 6" id="KW-0645">Protease</keyword>
<keyword evidence="7" id="KW-1185">Reference proteome</keyword>